<organism evidence="1 2">
    <name type="scientific">Catharanthus roseus</name>
    <name type="common">Madagascar periwinkle</name>
    <name type="synonym">Vinca rosea</name>
    <dbReference type="NCBI Taxonomy" id="4058"/>
    <lineage>
        <taxon>Eukaryota</taxon>
        <taxon>Viridiplantae</taxon>
        <taxon>Streptophyta</taxon>
        <taxon>Embryophyta</taxon>
        <taxon>Tracheophyta</taxon>
        <taxon>Spermatophyta</taxon>
        <taxon>Magnoliopsida</taxon>
        <taxon>eudicotyledons</taxon>
        <taxon>Gunneridae</taxon>
        <taxon>Pentapetalae</taxon>
        <taxon>asterids</taxon>
        <taxon>lamiids</taxon>
        <taxon>Gentianales</taxon>
        <taxon>Apocynaceae</taxon>
        <taxon>Rauvolfioideae</taxon>
        <taxon>Vinceae</taxon>
        <taxon>Catharanthinae</taxon>
        <taxon>Catharanthus</taxon>
    </lineage>
</organism>
<dbReference type="Proteomes" id="UP001060085">
    <property type="component" value="Linkage Group LG02"/>
</dbReference>
<evidence type="ECO:0000313" key="1">
    <source>
        <dbReference type="EMBL" id="KAI5675579.1"/>
    </source>
</evidence>
<comment type="caution">
    <text evidence="1">The sequence shown here is derived from an EMBL/GenBank/DDBJ whole genome shotgun (WGS) entry which is preliminary data.</text>
</comment>
<gene>
    <name evidence="1" type="ORF">M9H77_06529</name>
</gene>
<keyword evidence="2" id="KW-1185">Reference proteome</keyword>
<sequence>MENEGSLDYKIYKTISYFTLTSNLYFDHFLKGTKLNSFALIFYRCSLEHPCTWTLMLGSNHTKNSEDQEDIVGKVFQCHEDSSLCHFLNSSLLSQKVSYHELMFFFSILHFSCVFYYHLPFKDVINYALFEEMSKKLFLSPWEMNMKIWFHEDPKSYQIEC</sequence>
<proteinExistence type="predicted"/>
<protein>
    <submittedName>
        <fullName evidence="1">Uncharacterized protein</fullName>
    </submittedName>
</protein>
<evidence type="ECO:0000313" key="2">
    <source>
        <dbReference type="Proteomes" id="UP001060085"/>
    </source>
</evidence>
<accession>A0ACC0BSJ4</accession>
<dbReference type="EMBL" id="CM044702">
    <property type="protein sequence ID" value="KAI5675579.1"/>
    <property type="molecule type" value="Genomic_DNA"/>
</dbReference>
<name>A0ACC0BSJ4_CATRO</name>
<reference evidence="2" key="1">
    <citation type="journal article" date="2023" name="Nat. Plants">
        <title>Single-cell RNA sequencing provides a high-resolution roadmap for understanding the multicellular compartmentation of specialized metabolism.</title>
        <authorList>
            <person name="Sun S."/>
            <person name="Shen X."/>
            <person name="Li Y."/>
            <person name="Li Y."/>
            <person name="Wang S."/>
            <person name="Li R."/>
            <person name="Zhang H."/>
            <person name="Shen G."/>
            <person name="Guo B."/>
            <person name="Wei J."/>
            <person name="Xu J."/>
            <person name="St-Pierre B."/>
            <person name="Chen S."/>
            <person name="Sun C."/>
        </authorList>
    </citation>
    <scope>NUCLEOTIDE SEQUENCE [LARGE SCALE GENOMIC DNA]</scope>
</reference>